<keyword evidence="2" id="KW-1185">Reference proteome</keyword>
<dbReference type="EMBL" id="REGN01005946">
    <property type="protein sequence ID" value="RNA11480.1"/>
    <property type="molecule type" value="Genomic_DNA"/>
</dbReference>
<protein>
    <submittedName>
        <fullName evidence="1">Uncharacterized protein</fullName>
    </submittedName>
</protein>
<reference evidence="1 2" key="1">
    <citation type="journal article" date="2018" name="Sci. Rep.">
        <title>Genomic signatures of local adaptation to the degree of environmental predictability in rotifers.</title>
        <authorList>
            <person name="Franch-Gras L."/>
            <person name="Hahn C."/>
            <person name="Garcia-Roger E.M."/>
            <person name="Carmona M.J."/>
            <person name="Serra M."/>
            <person name="Gomez A."/>
        </authorList>
    </citation>
    <scope>NUCLEOTIDE SEQUENCE [LARGE SCALE GENOMIC DNA]</scope>
    <source>
        <strain evidence="1">HYR1</strain>
    </source>
</reference>
<sequence>MGSVLASLVQSYESFFTSWNLGQIKILNFKNCSLIRPLKNSWHIFICLACLIFYKYLDHLKYAYHTI</sequence>
<proteinExistence type="predicted"/>
<evidence type="ECO:0000313" key="1">
    <source>
        <dbReference type="EMBL" id="RNA11480.1"/>
    </source>
</evidence>
<dbReference type="Proteomes" id="UP000276133">
    <property type="component" value="Unassembled WGS sequence"/>
</dbReference>
<name>A0A3M7QJE5_BRAPC</name>
<evidence type="ECO:0000313" key="2">
    <source>
        <dbReference type="Proteomes" id="UP000276133"/>
    </source>
</evidence>
<comment type="caution">
    <text evidence="1">The sequence shown here is derived from an EMBL/GenBank/DDBJ whole genome shotgun (WGS) entry which is preliminary data.</text>
</comment>
<dbReference type="AlphaFoldDB" id="A0A3M7QJE5"/>
<accession>A0A3M7QJE5</accession>
<organism evidence="1 2">
    <name type="scientific">Brachionus plicatilis</name>
    <name type="common">Marine rotifer</name>
    <name type="synonym">Brachionus muelleri</name>
    <dbReference type="NCBI Taxonomy" id="10195"/>
    <lineage>
        <taxon>Eukaryota</taxon>
        <taxon>Metazoa</taxon>
        <taxon>Spiralia</taxon>
        <taxon>Gnathifera</taxon>
        <taxon>Rotifera</taxon>
        <taxon>Eurotatoria</taxon>
        <taxon>Monogononta</taxon>
        <taxon>Pseudotrocha</taxon>
        <taxon>Ploima</taxon>
        <taxon>Brachionidae</taxon>
        <taxon>Brachionus</taxon>
    </lineage>
</organism>
<gene>
    <name evidence="1" type="ORF">BpHYR1_020261</name>
</gene>